<dbReference type="EMBL" id="SJOI01000001">
    <property type="protein sequence ID" value="TCL05187.1"/>
    <property type="molecule type" value="Genomic_DNA"/>
</dbReference>
<name>A0A4R1NE82_9GAMM</name>
<dbReference type="HAMAP" id="MF_02248">
    <property type="entry name" value="DcrB"/>
    <property type="match status" value="1"/>
</dbReference>
<dbReference type="OrthoDB" id="6476276at2"/>
<organism evidence="2 3">
    <name type="scientific">Sodalis ligni</name>
    <dbReference type="NCBI Taxonomy" id="2697027"/>
    <lineage>
        <taxon>Bacteria</taxon>
        <taxon>Pseudomonadati</taxon>
        <taxon>Pseudomonadota</taxon>
        <taxon>Gammaproteobacteria</taxon>
        <taxon>Enterobacterales</taxon>
        <taxon>Bruguierivoracaceae</taxon>
        <taxon>Sodalis</taxon>
    </lineage>
</organism>
<comment type="subcellular location">
    <subcellularLocation>
        <location evidence="1">Cell membrane</location>
        <topology evidence="1">Lipid-anchor</topology>
        <orientation evidence="1">Periplasmic side</orientation>
    </subcellularLocation>
</comment>
<keyword evidence="1" id="KW-1003">Cell membrane</keyword>
<evidence type="ECO:0000313" key="3">
    <source>
        <dbReference type="Proteomes" id="UP000294555"/>
    </source>
</evidence>
<comment type="function">
    <text evidence="1">Plays a role in cell envelope biogenesis, maintenance of cell envelope integrity and membrane homeostasis. Essential for lipoprotein maturation under conditions where membrane fluidity may be altered.</text>
</comment>
<dbReference type="InterPro" id="IPR014894">
    <property type="entry name" value="DcrB/EagT6"/>
</dbReference>
<dbReference type="RefSeq" id="WP_132923919.1">
    <property type="nucleotide sequence ID" value="NZ_CP075169.1"/>
</dbReference>
<dbReference type="PROSITE" id="PS51257">
    <property type="entry name" value="PROKAR_LIPOPROTEIN"/>
    <property type="match status" value="1"/>
</dbReference>
<comment type="similarity">
    <text evidence="1">Belongs to the DcrB family.</text>
</comment>
<keyword evidence="1" id="KW-0564">Palmitate</keyword>
<dbReference type="AlphaFoldDB" id="A0A4R1NE82"/>
<keyword evidence="1" id="KW-0472">Membrane</keyword>
<dbReference type="InterPro" id="IPR046406">
    <property type="entry name" value="DcrB"/>
</dbReference>
<keyword evidence="1" id="KW-0449">Lipoprotein</keyword>
<comment type="caution">
    <text evidence="2">The sequence shown here is derived from an EMBL/GenBank/DDBJ whole genome shotgun (WGS) entry which is preliminary data.</text>
</comment>
<sequence length="185" mass="19571">MRNVAKYVGIGMLVIGLAACDNKNDQNATAGNSAAQTQTTNKVNLLGGKLAFALPSDITDQSGKVGTQANNMHVYADESGHKAVIVILGDDTPESLEQLAQRMEEQQRARDPDLQVVTNKAITVNGAPLQQLDSIVSSGGKPAYSSVVFGKVDNHLLTMQVTLPAGNQQKAQSDAQTILNTITIK</sequence>
<proteinExistence type="inferred from homology"/>
<dbReference type="GO" id="GO:0005886">
    <property type="term" value="C:plasma membrane"/>
    <property type="evidence" value="ECO:0007669"/>
    <property type="project" value="UniProtKB-SubCell"/>
</dbReference>
<evidence type="ECO:0000256" key="1">
    <source>
        <dbReference type="HAMAP-Rule" id="MF_02248"/>
    </source>
</evidence>
<keyword evidence="1" id="KW-0732">Signal</keyword>
<accession>A0A4R1NE82</accession>
<dbReference type="NCBIfam" id="NF008627">
    <property type="entry name" value="PRK11615.1"/>
    <property type="match status" value="1"/>
</dbReference>
<dbReference type="Pfam" id="PF08786">
    <property type="entry name" value="DcrB"/>
    <property type="match status" value="1"/>
</dbReference>
<protein>
    <recommendedName>
        <fullName evidence="1">Inner membrane lipoprotein DcrB</fullName>
    </recommendedName>
</protein>
<gene>
    <name evidence="1" type="primary">dcrB</name>
    <name evidence="2" type="ORF">EZJ58_3358</name>
</gene>
<keyword evidence="3" id="KW-1185">Reference proteome</keyword>
<dbReference type="Proteomes" id="UP000294555">
    <property type="component" value="Unassembled WGS sequence"/>
</dbReference>
<dbReference type="Gene3D" id="3.40.1000.10">
    <property type="entry name" value="Mog1/PsbP, alpha/beta/alpha sandwich"/>
    <property type="match status" value="1"/>
</dbReference>
<evidence type="ECO:0000313" key="2">
    <source>
        <dbReference type="EMBL" id="TCL05187.1"/>
    </source>
</evidence>
<reference evidence="2 3" key="1">
    <citation type="submission" date="2019-02" db="EMBL/GenBank/DDBJ databases">
        <title>Investigation of anaerobic lignin degradation for improved lignocellulosic biofuels.</title>
        <authorList>
            <person name="Deangelis K."/>
        </authorList>
    </citation>
    <scope>NUCLEOTIDE SEQUENCE [LARGE SCALE GENOMIC DNA]</scope>
    <source>
        <strain evidence="2 3">159R</strain>
    </source>
</reference>